<feature type="coiled-coil region" evidence="1">
    <location>
        <begin position="307"/>
        <end position="370"/>
    </location>
</feature>
<reference evidence="4" key="1">
    <citation type="submission" date="2014-04" db="EMBL/GenBank/DDBJ databases">
        <title>Evolutionary Origins and Diversification of the Mycorrhizal Mutualists.</title>
        <authorList>
            <consortium name="DOE Joint Genome Institute"/>
            <consortium name="Mycorrhizal Genomics Consortium"/>
            <person name="Kohler A."/>
            <person name="Kuo A."/>
            <person name="Nagy L.G."/>
            <person name="Floudas D."/>
            <person name="Copeland A."/>
            <person name="Barry K.W."/>
            <person name="Cichocki N."/>
            <person name="Veneault-Fourrey C."/>
            <person name="LaButti K."/>
            <person name="Lindquist E.A."/>
            <person name="Lipzen A."/>
            <person name="Lundell T."/>
            <person name="Morin E."/>
            <person name="Murat C."/>
            <person name="Riley R."/>
            <person name="Ohm R."/>
            <person name="Sun H."/>
            <person name="Tunlid A."/>
            <person name="Henrissat B."/>
            <person name="Grigoriev I.V."/>
            <person name="Hibbett D.S."/>
            <person name="Martin F."/>
        </authorList>
    </citation>
    <scope>NUCLEOTIDE SEQUENCE [LARGE SCALE GENOMIC DNA]</scope>
    <source>
        <strain evidence="4">FD-334 SS-4</strain>
    </source>
</reference>
<dbReference type="Proteomes" id="UP000054270">
    <property type="component" value="Unassembled WGS sequence"/>
</dbReference>
<dbReference type="EMBL" id="KN817629">
    <property type="protein sequence ID" value="KJA16032.1"/>
    <property type="molecule type" value="Genomic_DNA"/>
</dbReference>
<evidence type="ECO:0000256" key="1">
    <source>
        <dbReference type="SAM" id="Coils"/>
    </source>
</evidence>
<sequence>MCIADPTGGEVLTGQVDIMKQPTPPTQDVISSQEIGSLSVSRSASEQRPQIPLSLASQISKLLESRTVCSKVPQGTMSQSASRPSSLPNSQPGSRVSSQPGSRAGTPQSSSGRQQHATSFAATYRSPFVSPSGFPQPKFGPPHAPLQQNFLPQHTQTSQWSSQHVIPCTPFSQPIHPTFAGPFPMLQAGEAYLPPPSFFQRQTPAFPITLNFRTLPDSQPANPSQKEAAPESKSRSTSASTSAICPPRCSGSPKVPPPAAPYKRSPSAAIEQAADKMVELILSTSQQRSIEESAKFSVERQAWHADSKQKTREIKRLRQRIVHLEQVAAQHTAVEPAPAVETSPTTVDGVPTAEAEVKRLQLEVVALQERIVHLTTHVSRLKGVAIEKMALEATVRTLQSANLDQDARLATHRARREDSTEKMLRHKTRADAAVRQLKAKDARIAELERAVEAAEVRGQAARAELETLPPSAPST</sequence>
<feature type="region of interest" description="Disordered" evidence="2">
    <location>
        <begin position="212"/>
        <end position="267"/>
    </location>
</feature>
<keyword evidence="1" id="KW-0175">Coiled coil</keyword>
<organism evidence="3 4">
    <name type="scientific">Hypholoma sublateritium (strain FD-334 SS-4)</name>
    <dbReference type="NCBI Taxonomy" id="945553"/>
    <lineage>
        <taxon>Eukaryota</taxon>
        <taxon>Fungi</taxon>
        <taxon>Dikarya</taxon>
        <taxon>Basidiomycota</taxon>
        <taxon>Agaricomycotina</taxon>
        <taxon>Agaricomycetes</taxon>
        <taxon>Agaricomycetidae</taxon>
        <taxon>Agaricales</taxon>
        <taxon>Agaricineae</taxon>
        <taxon>Strophariaceae</taxon>
        <taxon>Hypholoma</taxon>
    </lineage>
</organism>
<keyword evidence="4" id="KW-1185">Reference proteome</keyword>
<feature type="compositionally biased region" description="Polar residues" evidence="2">
    <location>
        <begin position="216"/>
        <end position="225"/>
    </location>
</feature>
<accession>A0A0D2KN36</accession>
<proteinExistence type="predicted"/>
<evidence type="ECO:0000313" key="4">
    <source>
        <dbReference type="Proteomes" id="UP000054270"/>
    </source>
</evidence>
<evidence type="ECO:0000313" key="3">
    <source>
        <dbReference type="EMBL" id="KJA16032.1"/>
    </source>
</evidence>
<feature type="coiled-coil region" evidence="1">
    <location>
        <begin position="430"/>
        <end position="464"/>
    </location>
</feature>
<feature type="region of interest" description="Disordered" evidence="2">
    <location>
        <begin position="1"/>
        <end position="51"/>
    </location>
</feature>
<gene>
    <name evidence="3" type="ORF">HYPSUDRAFT_325173</name>
</gene>
<name>A0A0D2KN36_HYPSF</name>
<evidence type="ECO:0000256" key="2">
    <source>
        <dbReference type="SAM" id="MobiDB-lite"/>
    </source>
</evidence>
<dbReference type="AlphaFoldDB" id="A0A0D2KN36"/>
<feature type="region of interest" description="Disordered" evidence="2">
    <location>
        <begin position="69"/>
        <end position="118"/>
    </location>
</feature>
<feature type="compositionally biased region" description="Polar residues" evidence="2">
    <location>
        <begin position="73"/>
        <end position="118"/>
    </location>
</feature>
<feature type="compositionally biased region" description="Polar residues" evidence="2">
    <location>
        <begin position="26"/>
        <end position="48"/>
    </location>
</feature>
<protein>
    <submittedName>
        <fullName evidence="3">Uncharacterized protein</fullName>
    </submittedName>
</protein>